<dbReference type="SUPFAM" id="SSF54695">
    <property type="entry name" value="POZ domain"/>
    <property type="match status" value="1"/>
</dbReference>
<reference evidence="2 3" key="2">
    <citation type="journal article" date="2019" name="G3 (Bethesda)">
        <title>Hybrid Assembly of the Genome of the Entomopathogenic Nematode Steinernema carpocapsae Identifies the X-Chromosome.</title>
        <authorList>
            <person name="Serra L."/>
            <person name="Macchietto M."/>
            <person name="Macias-Munoz A."/>
            <person name="McGill C.J."/>
            <person name="Rodriguez I.M."/>
            <person name="Rodriguez B."/>
            <person name="Murad R."/>
            <person name="Mortazavi A."/>
        </authorList>
    </citation>
    <scope>NUCLEOTIDE SEQUENCE [LARGE SCALE GENOMIC DNA]</scope>
    <source>
        <strain evidence="2 3">ALL</strain>
    </source>
</reference>
<sequence length="503" mass="56449">MWHHSFDNVAASLWFSHQKNNDDFSKALQLVDQPKVEVAHGEIHVEIVDSFIADISDPENPLIQGPGDAVKFSSGGIELWFSKKVLCASSATFAGRFKVDALELFLNTLPIDEFLDEFLHFFGLYHGLSMSNIADYVQGLLTHAQVFGCKLIHRRCEDFLRGTSDEKVPLAEKIRLCNRFNLHTLLVETTAKTSTSAGRSGVISKGVISFKFVDGISDPREINDFKWILEKGMCDGTTDSELCDKIICEPKKENPAILWTCLAVGTLSVVNKKDGKHNAYLEWNASFGNNANWCHLHHDKEKLRTALGAVGEPFSKDVSGEVYVGIVNSLCVDLKDRTNSLIHGREDAAKVKIDGKELFLSKTVLGAHSLFFYELFKTKKGKYNLKDLQDVKLEEFLQFLGVVHSLNMPIDKCSVERLLTLAELFQCKVVRRHCEDFLRSAPISVITNTKKLLLCDHFKLYGLLLDLFEEMCVEELKKLCLPPGQSFSPLLSSLLSLKFGLVN</sequence>
<dbReference type="EMBL" id="AZBU02000003">
    <property type="protein sequence ID" value="TKR89046.1"/>
    <property type="molecule type" value="Genomic_DNA"/>
</dbReference>
<evidence type="ECO:0000259" key="1">
    <source>
        <dbReference type="PROSITE" id="PS50097"/>
    </source>
</evidence>
<evidence type="ECO:0000313" key="3">
    <source>
        <dbReference type="Proteomes" id="UP000298663"/>
    </source>
</evidence>
<dbReference type="PROSITE" id="PS50097">
    <property type="entry name" value="BTB"/>
    <property type="match status" value="1"/>
</dbReference>
<gene>
    <name evidence="2" type="ORF">L596_013206</name>
</gene>
<comment type="caution">
    <text evidence="2">The sequence shown here is derived from an EMBL/GenBank/DDBJ whole genome shotgun (WGS) entry which is preliminary data.</text>
</comment>
<dbReference type="STRING" id="34508.A0A4U5NZH0"/>
<feature type="domain" description="BTB" evidence="1">
    <location>
        <begin position="347"/>
        <end position="412"/>
    </location>
</feature>
<organism evidence="2 3">
    <name type="scientific">Steinernema carpocapsae</name>
    <name type="common">Entomopathogenic nematode</name>
    <dbReference type="NCBI Taxonomy" id="34508"/>
    <lineage>
        <taxon>Eukaryota</taxon>
        <taxon>Metazoa</taxon>
        <taxon>Ecdysozoa</taxon>
        <taxon>Nematoda</taxon>
        <taxon>Chromadorea</taxon>
        <taxon>Rhabditida</taxon>
        <taxon>Tylenchina</taxon>
        <taxon>Panagrolaimomorpha</taxon>
        <taxon>Strongyloidoidea</taxon>
        <taxon>Steinernematidae</taxon>
        <taxon>Steinernema</taxon>
    </lineage>
</organism>
<dbReference type="InterPro" id="IPR000210">
    <property type="entry name" value="BTB/POZ_dom"/>
</dbReference>
<dbReference type="OrthoDB" id="6411082at2759"/>
<dbReference type="PANTHER" id="PTHR22744:SF14">
    <property type="entry name" value="BTB DOMAIN-CONTAINING PROTEIN-RELATED"/>
    <property type="match status" value="1"/>
</dbReference>
<keyword evidence="3" id="KW-1185">Reference proteome</keyword>
<proteinExistence type="predicted"/>
<reference evidence="2 3" key="1">
    <citation type="journal article" date="2015" name="Genome Biol.">
        <title>Comparative genomics of Steinernema reveals deeply conserved gene regulatory networks.</title>
        <authorList>
            <person name="Dillman A.R."/>
            <person name="Macchietto M."/>
            <person name="Porter C.F."/>
            <person name="Rogers A."/>
            <person name="Williams B."/>
            <person name="Antoshechkin I."/>
            <person name="Lee M.M."/>
            <person name="Goodwin Z."/>
            <person name="Lu X."/>
            <person name="Lewis E.E."/>
            <person name="Goodrich-Blair H."/>
            <person name="Stock S.P."/>
            <person name="Adams B.J."/>
            <person name="Sternberg P.W."/>
            <person name="Mortazavi A."/>
        </authorList>
    </citation>
    <scope>NUCLEOTIDE SEQUENCE [LARGE SCALE GENOMIC DNA]</scope>
    <source>
        <strain evidence="2 3">ALL</strain>
    </source>
</reference>
<dbReference type="Pfam" id="PF00651">
    <property type="entry name" value="BTB"/>
    <property type="match status" value="1"/>
</dbReference>
<dbReference type="Proteomes" id="UP000298663">
    <property type="component" value="Unassembled WGS sequence"/>
</dbReference>
<dbReference type="AlphaFoldDB" id="A0A4U5NZH0"/>
<dbReference type="InterPro" id="IPR011333">
    <property type="entry name" value="SKP1/BTB/POZ_sf"/>
</dbReference>
<dbReference type="SMART" id="SM00225">
    <property type="entry name" value="BTB"/>
    <property type="match status" value="2"/>
</dbReference>
<protein>
    <recommendedName>
        <fullName evidence="1">BTB domain-containing protein</fullName>
    </recommendedName>
</protein>
<evidence type="ECO:0000313" key="2">
    <source>
        <dbReference type="EMBL" id="TKR89046.1"/>
    </source>
</evidence>
<dbReference type="Gene3D" id="3.30.710.10">
    <property type="entry name" value="Potassium Channel Kv1.1, Chain A"/>
    <property type="match status" value="1"/>
</dbReference>
<accession>A0A4U5NZH0</accession>
<dbReference type="PANTHER" id="PTHR22744">
    <property type="entry name" value="HELIX LOOP HELIX PROTEIN 21-RELATED"/>
    <property type="match status" value="1"/>
</dbReference>
<name>A0A4U5NZH0_STECR</name>